<evidence type="ECO:0000259" key="16">
    <source>
        <dbReference type="Pfam" id="PF01583"/>
    </source>
</evidence>
<evidence type="ECO:0000313" key="17">
    <source>
        <dbReference type="EMBL" id="SNS30550.1"/>
    </source>
</evidence>
<dbReference type="STRING" id="1215104.GCA_000730585_03029"/>
<dbReference type="NCBIfam" id="TIGR00455">
    <property type="entry name" value="apsK"/>
    <property type="match status" value="1"/>
</dbReference>
<feature type="active site" description="Phosphoserine intermediate" evidence="14">
    <location>
        <position position="108"/>
    </location>
</feature>
<comment type="function">
    <text evidence="2 14 15">Catalyzes the synthesis of activated sulfate.</text>
</comment>
<evidence type="ECO:0000256" key="14">
    <source>
        <dbReference type="HAMAP-Rule" id="MF_00065"/>
    </source>
</evidence>
<dbReference type="Proteomes" id="UP000198407">
    <property type="component" value="Unassembled WGS sequence"/>
</dbReference>
<comment type="catalytic activity">
    <reaction evidence="1 14 15">
        <text>adenosine 5'-phosphosulfate + ATP = 3'-phosphoadenylyl sulfate + ADP + H(+)</text>
        <dbReference type="Rhea" id="RHEA:24152"/>
        <dbReference type="ChEBI" id="CHEBI:15378"/>
        <dbReference type="ChEBI" id="CHEBI:30616"/>
        <dbReference type="ChEBI" id="CHEBI:58243"/>
        <dbReference type="ChEBI" id="CHEBI:58339"/>
        <dbReference type="ChEBI" id="CHEBI:456216"/>
        <dbReference type="EC" id="2.7.1.25"/>
    </reaction>
</comment>
<dbReference type="Pfam" id="PF01583">
    <property type="entry name" value="APS_kinase"/>
    <property type="match status" value="1"/>
</dbReference>
<dbReference type="PANTHER" id="PTHR11055">
    <property type="entry name" value="BIFUNCTIONAL 3'-PHOSPHOADENOSINE 5'-PHOSPHOSULFATE SYNTHASE"/>
    <property type="match status" value="1"/>
</dbReference>
<gene>
    <name evidence="14" type="primary">cysC</name>
    <name evidence="17" type="ORF">SAMN05444352_10628</name>
</gene>
<evidence type="ECO:0000313" key="18">
    <source>
        <dbReference type="Proteomes" id="UP000198407"/>
    </source>
</evidence>
<evidence type="ECO:0000256" key="3">
    <source>
        <dbReference type="ARBA" id="ARBA00004806"/>
    </source>
</evidence>
<evidence type="ECO:0000256" key="1">
    <source>
        <dbReference type="ARBA" id="ARBA00001823"/>
    </source>
</evidence>
<dbReference type="InterPro" id="IPR059117">
    <property type="entry name" value="APS_kinase_dom"/>
</dbReference>
<dbReference type="GO" id="GO:0004020">
    <property type="term" value="F:adenylylsulfate kinase activity"/>
    <property type="evidence" value="ECO:0007669"/>
    <property type="project" value="UniProtKB-UniRule"/>
</dbReference>
<dbReference type="SUPFAM" id="SSF52540">
    <property type="entry name" value="P-loop containing nucleoside triphosphate hydrolases"/>
    <property type="match status" value="1"/>
</dbReference>
<reference evidence="18" key="1">
    <citation type="submission" date="2017-06" db="EMBL/GenBank/DDBJ databases">
        <authorList>
            <person name="Varghese N."/>
            <person name="Submissions S."/>
        </authorList>
    </citation>
    <scope>NUCLEOTIDE SEQUENCE [LARGE SCALE GENOMIC DNA]</scope>
    <source>
        <strain evidence="18">DSM 22348</strain>
    </source>
</reference>
<evidence type="ECO:0000256" key="4">
    <source>
        <dbReference type="ARBA" id="ARBA00007008"/>
    </source>
</evidence>
<dbReference type="InterPro" id="IPR027417">
    <property type="entry name" value="P-loop_NTPase"/>
</dbReference>
<keyword evidence="18" id="KW-1185">Reference proteome</keyword>
<keyword evidence="7 14" id="KW-0808">Transferase</keyword>
<name>A0A239DDZ3_9PSED</name>
<dbReference type="CDD" id="cd02027">
    <property type="entry name" value="APSK"/>
    <property type="match status" value="1"/>
</dbReference>
<dbReference type="GO" id="GO:0005524">
    <property type="term" value="F:ATP binding"/>
    <property type="evidence" value="ECO:0007669"/>
    <property type="project" value="UniProtKB-UniRule"/>
</dbReference>
<evidence type="ECO:0000256" key="12">
    <source>
        <dbReference type="ARBA" id="ARBA00031393"/>
    </source>
</evidence>
<dbReference type="HAMAP" id="MF_00065">
    <property type="entry name" value="Adenylyl_sulf_kinase"/>
    <property type="match status" value="1"/>
</dbReference>
<dbReference type="Gene3D" id="3.40.50.300">
    <property type="entry name" value="P-loop containing nucleotide triphosphate hydrolases"/>
    <property type="match status" value="1"/>
</dbReference>
<evidence type="ECO:0000256" key="9">
    <source>
        <dbReference type="ARBA" id="ARBA00022777"/>
    </source>
</evidence>
<evidence type="ECO:0000256" key="10">
    <source>
        <dbReference type="ARBA" id="ARBA00022840"/>
    </source>
</evidence>
<dbReference type="NCBIfam" id="NF003013">
    <property type="entry name" value="PRK03846.1"/>
    <property type="match status" value="1"/>
</dbReference>
<dbReference type="UniPathway" id="UPA00140">
    <property type="reaction ID" value="UER00205"/>
</dbReference>
<comment type="pathway">
    <text evidence="3 14 15">Sulfur metabolism; hydrogen sulfide biosynthesis; sulfite from sulfate: step 2/3.</text>
</comment>
<protein>
    <recommendedName>
        <fullName evidence="6 14">Adenylyl-sulfate kinase</fullName>
        <ecNumber evidence="5 14">2.7.1.25</ecNumber>
    </recommendedName>
    <alternativeName>
        <fullName evidence="12 14">APS kinase</fullName>
    </alternativeName>
    <alternativeName>
        <fullName evidence="13 14">ATP adenosine-5'-phosphosulfate 3'-phosphotransferase</fullName>
    </alternativeName>
    <alternativeName>
        <fullName evidence="11 14">Adenosine-5'-phosphosulfate kinase</fullName>
    </alternativeName>
</protein>
<proteinExistence type="inferred from homology"/>
<evidence type="ECO:0000256" key="8">
    <source>
        <dbReference type="ARBA" id="ARBA00022741"/>
    </source>
</evidence>
<evidence type="ECO:0000256" key="5">
    <source>
        <dbReference type="ARBA" id="ARBA00012121"/>
    </source>
</evidence>
<feature type="binding site" evidence="14">
    <location>
        <begin position="34"/>
        <end position="41"/>
    </location>
    <ligand>
        <name>ATP</name>
        <dbReference type="ChEBI" id="CHEBI:30616"/>
    </ligand>
</feature>
<keyword evidence="10 14" id="KW-0067">ATP-binding</keyword>
<dbReference type="RefSeq" id="WP_042124458.1">
    <property type="nucleotide sequence ID" value="NZ_FZOL01000006.1"/>
</dbReference>
<organism evidence="17 18">
    <name type="scientific">Pseudomonas japonica</name>
    <dbReference type="NCBI Taxonomy" id="256466"/>
    <lineage>
        <taxon>Bacteria</taxon>
        <taxon>Pseudomonadati</taxon>
        <taxon>Pseudomonadota</taxon>
        <taxon>Gammaproteobacteria</taxon>
        <taxon>Pseudomonadales</taxon>
        <taxon>Pseudomonadaceae</taxon>
        <taxon>Pseudomonas</taxon>
    </lineage>
</organism>
<evidence type="ECO:0000256" key="11">
    <source>
        <dbReference type="ARBA" id="ARBA00029724"/>
    </source>
</evidence>
<evidence type="ECO:0000256" key="2">
    <source>
        <dbReference type="ARBA" id="ARBA00002632"/>
    </source>
</evidence>
<dbReference type="EMBL" id="FZOL01000006">
    <property type="protein sequence ID" value="SNS30550.1"/>
    <property type="molecule type" value="Genomic_DNA"/>
</dbReference>
<comment type="similarity">
    <text evidence="4 14 15">Belongs to the APS kinase family.</text>
</comment>
<evidence type="ECO:0000256" key="6">
    <source>
        <dbReference type="ARBA" id="ARBA00018163"/>
    </source>
</evidence>
<dbReference type="InterPro" id="IPR002891">
    <property type="entry name" value="APS"/>
</dbReference>
<dbReference type="EC" id="2.7.1.25" evidence="5 14"/>
<evidence type="ECO:0000256" key="7">
    <source>
        <dbReference type="ARBA" id="ARBA00022679"/>
    </source>
</evidence>
<dbReference type="AlphaFoldDB" id="A0A239DDZ3"/>
<feature type="domain" description="APS kinase" evidence="16">
    <location>
        <begin position="27"/>
        <end position="175"/>
    </location>
</feature>
<evidence type="ECO:0000256" key="13">
    <source>
        <dbReference type="ARBA" id="ARBA00031464"/>
    </source>
</evidence>
<dbReference type="GO" id="GO:0070814">
    <property type="term" value="P:hydrogen sulfide biosynthetic process"/>
    <property type="evidence" value="ECO:0007669"/>
    <property type="project" value="UniProtKB-UniRule"/>
</dbReference>
<dbReference type="PANTHER" id="PTHR11055:SF63">
    <property type="entry name" value="ADENYLYL-SULFATE KINASE 1, CHLOROPLASTIC"/>
    <property type="match status" value="1"/>
</dbReference>
<keyword evidence="8 14" id="KW-0547">Nucleotide-binding</keyword>
<dbReference type="OrthoDB" id="9804504at2"/>
<keyword evidence="14" id="KW-0597">Phosphoprotein</keyword>
<accession>A0A239DDZ3</accession>
<keyword evidence="9 14" id="KW-0418">Kinase</keyword>
<sequence length="199" mass="21861">MARERNLTWHPTALEPAVRRNANGQRPLTLWFTGLSGSGKSTLAFELERLLIGQGVGCCVLDGDNIRHGLCSDLGFDARSRAENIRRVAEVARLMNEAGLVVMAAFISPYQRDRETARRIIGAERFHEIHVSAPLHVCEERDPKGLYRKARAGVLSGFTGVDDPYESPLQPELALNTAEVALEDCLEQLLARVRGAGAS</sequence>
<dbReference type="GO" id="GO:0000103">
    <property type="term" value="P:sulfate assimilation"/>
    <property type="evidence" value="ECO:0007669"/>
    <property type="project" value="UniProtKB-UniRule"/>
</dbReference>
<evidence type="ECO:0000256" key="15">
    <source>
        <dbReference type="RuleBase" id="RU004347"/>
    </source>
</evidence>